<dbReference type="InterPro" id="IPR018873">
    <property type="entry name" value="KilA-N_DNA-bd_domain"/>
</dbReference>
<proteinExistence type="inferred from homology"/>
<dbReference type="Pfam" id="PF13356">
    <property type="entry name" value="Arm-DNA-bind_3"/>
    <property type="match status" value="1"/>
</dbReference>
<dbReference type="InterPro" id="IPR050808">
    <property type="entry name" value="Phage_Integrase"/>
</dbReference>
<comment type="similarity">
    <text evidence="1">Belongs to the 'phage' integrase family.</text>
</comment>
<feature type="domain" description="KilA-N DNA-binding" evidence="3">
    <location>
        <begin position="108"/>
        <end position="193"/>
    </location>
</feature>
<protein>
    <submittedName>
        <fullName evidence="5">ORF6N domain-containing protein</fullName>
    </submittedName>
</protein>
<evidence type="ECO:0000256" key="2">
    <source>
        <dbReference type="ARBA" id="ARBA00022908"/>
    </source>
</evidence>
<organism evidence="5 6">
    <name type="scientific">Halodesulfovibrio aestuarii</name>
    <dbReference type="NCBI Taxonomy" id="126333"/>
    <lineage>
        <taxon>Bacteria</taxon>
        <taxon>Pseudomonadati</taxon>
        <taxon>Thermodesulfobacteriota</taxon>
        <taxon>Desulfovibrionia</taxon>
        <taxon>Desulfovibrionales</taxon>
        <taxon>Desulfovibrionaceae</taxon>
        <taxon>Halodesulfovibrio</taxon>
    </lineage>
</organism>
<dbReference type="Pfam" id="PF10543">
    <property type="entry name" value="ORF6N"/>
    <property type="match status" value="1"/>
</dbReference>
<dbReference type="InterPro" id="IPR038488">
    <property type="entry name" value="Integrase_DNA-bd_sf"/>
</dbReference>
<evidence type="ECO:0000313" key="6">
    <source>
        <dbReference type="Proteomes" id="UP000184001"/>
    </source>
</evidence>
<name>A0A8G2FAE7_9BACT</name>
<reference evidence="5 6" key="1">
    <citation type="submission" date="2016-11" db="EMBL/GenBank/DDBJ databases">
        <authorList>
            <person name="Varghese N."/>
            <person name="Submissions S."/>
        </authorList>
    </citation>
    <scope>NUCLEOTIDE SEQUENCE [LARGE SCALE GENOMIC DNA]</scope>
    <source>
        <strain evidence="5 6">DSM 17919</strain>
    </source>
</reference>
<dbReference type="Proteomes" id="UP000184001">
    <property type="component" value="Unassembled WGS sequence"/>
</dbReference>
<keyword evidence="2" id="KW-0229">DNA integration</keyword>
<dbReference type="AlphaFoldDB" id="A0A8G2FAE7"/>
<dbReference type="PANTHER" id="PTHR30629">
    <property type="entry name" value="PROPHAGE INTEGRASE"/>
    <property type="match status" value="1"/>
</dbReference>
<feature type="domain" description="Integrase DNA-binding" evidence="4">
    <location>
        <begin position="3"/>
        <end position="87"/>
    </location>
</feature>
<dbReference type="InterPro" id="IPR025166">
    <property type="entry name" value="Integrase_DNA_bind_dom"/>
</dbReference>
<dbReference type="RefSeq" id="WP_211211864.1">
    <property type="nucleotide sequence ID" value="NZ_CP192219.1"/>
</dbReference>
<comment type="caution">
    <text evidence="5">The sequence shown here is derived from an EMBL/GenBank/DDBJ whole genome shotgun (WGS) entry which is preliminary data.</text>
</comment>
<dbReference type="EMBL" id="FQZR01000002">
    <property type="protein sequence ID" value="SHI73072.1"/>
    <property type="molecule type" value="Genomic_DNA"/>
</dbReference>
<evidence type="ECO:0000259" key="4">
    <source>
        <dbReference type="Pfam" id="PF13356"/>
    </source>
</evidence>
<evidence type="ECO:0000259" key="3">
    <source>
        <dbReference type="Pfam" id="PF10543"/>
    </source>
</evidence>
<dbReference type="GO" id="GO:0015074">
    <property type="term" value="P:DNA integration"/>
    <property type="evidence" value="ECO:0007669"/>
    <property type="project" value="UniProtKB-KW"/>
</dbReference>
<dbReference type="Gene3D" id="3.30.160.390">
    <property type="entry name" value="Integrase, DNA-binding domain"/>
    <property type="match status" value="1"/>
</dbReference>
<evidence type="ECO:0000256" key="1">
    <source>
        <dbReference type="ARBA" id="ARBA00008857"/>
    </source>
</evidence>
<sequence>MKLNTLKIKHAKPAEKTYALPDGDGLQLEITPEGRKHWRYRYQLNGHSNRMSFGSYPDVGLKDARGMRMAAEELIARGIDPVEQKKQGEEEHLVQLPAPVEFELGEPLVYRKMPVVPTQLLAQFYGCNVKNIKQNYKRNEARFVEGKHYFKLEGEALREIKRLASQRGQVEISTQTPTVLLWTERGAARHAKMLETDAAWDVFEKLEDAYFNREVAPVVESSSLGRRYLQKYLELDVITSLTVAEELQVEHSYVVANIWALEQSLEVMEHNFRIGEAVVEGRERISIVAMTQAGFNLMMQHYSGKRVKDFMLHVAEEFALCRPLVATTNTVKQVTPRVIKPCIDARRMLALKGALRIYAAIENRTYDETSAELCAYFKLARLEDLGLESYEIALEYVWMGIERPHIPNVQTETLCSDESYSMLRGALDLWVYHAETRSYEEVMKEFERTTGIGSPEFIPEKDVLKVLLIVWGKLSAALALKEVA</sequence>
<dbReference type="PANTHER" id="PTHR30629:SF2">
    <property type="entry name" value="PROPHAGE INTEGRASE INTS-RELATED"/>
    <property type="match status" value="1"/>
</dbReference>
<gene>
    <name evidence="5" type="ORF">SAMN05660830_00801</name>
</gene>
<accession>A0A8G2FAE7</accession>
<evidence type="ECO:0000313" key="5">
    <source>
        <dbReference type="EMBL" id="SHI73072.1"/>
    </source>
</evidence>